<reference evidence="6" key="2">
    <citation type="submission" date="2010-07" db="EMBL/GenBank/DDBJ databases">
        <authorList>
            <consortium name="The Broad Institute Genome Sequencing Platform"/>
            <consortium name="Broad Institute Genome Sequencing Center for Infectious Disease"/>
            <person name="Ma L.-J."/>
            <person name="Dead R."/>
            <person name="Young S."/>
            <person name="Zeng Q."/>
            <person name="Koehrsen M."/>
            <person name="Alvarado L."/>
            <person name="Berlin A."/>
            <person name="Chapman S.B."/>
            <person name="Chen Z."/>
            <person name="Freedman E."/>
            <person name="Gellesch M."/>
            <person name="Goldberg J."/>
            <person name="Griggs A."/>
            <person name="Gujja S."/>
            <person name="Heilman E.R."/>
            <person name="Heiman D."/>
            <person name="Hepburn T."/>
            <person name="Howarth C."/>
            <person name="Jen D."/>
            <person name="Larson L."/>
            <person name="Mehta T."/>
            <person name="Neiman D."/>
            <person name="Pearson M."/>
            <person name="Roberts A."/>
            <person name="Saif S."/>
            <person name="Shea T."/>
            <person name="Shenoy N."/>
            <person name="Sisk P."/>
            <person name="Stolte C."/>
            <person name="Sykes S."/>
            <person name="Walk T."/>
            <person name="White J."/>
            <person name="Yandava C."/>
            <person name="Haas B."/>
            <person name="Nusbaum C."/>
            <person name="Birren B."/>
        </authorList>
    </citation>
    <scope>NUCLEOTIDE SEQUENCE</scope>
    <source>
        <strain evidence="6">R3-111a-1</strain>
    </source>
</reference>
<comment type="function">
    <text evidence="4">Component of the Mediator complex, a coactivator involved in the regulated transcription of nearly all RNA polymerase II-dependent genes. Mediator functions as a bridge to convey information from gene-specific regulatory proteins to the basal RNA polymerase II transcription machinery. Mediator is recruited to promoters by direct interactions with regulatory proteins and serves as a scaffold for the assembly of a functional pre-initiation complex with RNA polymerase II and the general transcription factors.</text>
</comment>
<evidence type="ECO:0000256" key="5">
    <source>
        <dbReference type="SAM" id="MobiDB-lite"/>
    </source>
</evidence>
<organism evidence="6">
    <name type="scientific">Gaeumannomyces tritici (strain R3-111a-1)</name>
    <name type="common">Wheat and barley take-all root rot fungus</name>
    <name type="synonym">Gaeumannomyces graminis var. tritici</name>
    <dbReference type="NCBI Taxonomy" id="644352"/>
    <lineage>
        <taxon>Eukaryota</taxon>
        <taxon>Fungi</taxon>
        <taxon>Dikarya</taxon>
        <taxon>Ascomycota</taxon>
        <taxon>Pezizomycotina</taxon>
        <taxon>Sordariomycetes</taxon>
        <taxon>Sordariomycetidae</taxon>
        <taxon>Magnaporthales</taxon>
        <taxon>Magnaporthaceae</taxon>
        <taxon>Gaeumannomyces</taxon>
    </lineage>
</organism>
<dbReference type="InterPro" id="IPR019404">
    <property type="entry name" value="Mediator_Med11"/>
</dbReference>
<dbReference type="Pfam" id="PF10280">
    <property type="entry name" value="Med11"/>
    <property type="match status" value="1"/>
</dbReference>
<evidence type="ECO:0000256" key="3">
    <source>
        <dbReference type="ARBA" id="ARBA00023242"/>
    </source>
</evidence>
<dbReference type="AlphaFoldDB" id="J3PBH3"/>
<evidence type="ECO:0000313" key="6">
    <source>
        <dbReference type="EMBL" id="EJT71590.1"/>
    </source>
</evidence>
<reference evidence="6" key="3">
    <citation type="submission" date="2010-09" db="EMBL/GenBank/DDBJ databases">
        <title>Annotation of Gaeumannomyces graminis var. tritici R3-111a-1.</title>
        <authorList>
            <consortium name="The Broad Institute Genome Sequencing Platform"/>
            <person name="Ma L.-J."/>
            <person name="Dead R."/>
            <person name="Young S.K."/>
            <person name="Zeng Q."/>
            <person name="Gargeya S."/>
            <person name="Fitzgerald M."/>
            <person name="Haas B."/>
            <person name="Abouelleil A."/>
            <person name="Alvarado L."/>
            <person name="Arachchi H.M."/>
            <person name="Berlin A."/>
            <person name="Brown A."/>
            <person name="Chapman S.B."/>
            <person name="Chen Z."/>
            <person name="Dunbar C."/>
            <person name="Freedman E."/>
            <person name="Gearin G."/>
            <person name="Gellesch M."/>
            <person name="Goldberg J."/>
            <person name="Griggs A."/>
            <person name="Gujja S."/>
            <person name="Heiman D."/>
            <person name="Howarth C."/>
            <person name="Larson L."/>
            <person name="Lui A."/>
            <person name="MacDonald P.J.P."/>
            <person name="Mehta T."/>
            <person name="Montmayeur A."/>
            <person name="Murphy C."/>
            <person name="Neiman D."/>
            <person name="Pearson M."/>
            <person name="Priest M."/>
            <person name="Roberts A."/>
            <person name="Saif S."/>
            <person name="Shea T."/>
            <person name="Shenoy N."/>
            <person name="Sisk P."/>
            <person name="Stolte C."/>
            <person name="Sykes S."/>
            <person name="Yandava C."/>
            <person name="Wortman J."/>
            <person name="Nusbaum C."/>
            <person name="Birren B."/>
        </authorList>
    </citation>
    <scope>NUCLEOTIDE SEQUENCE</scope>
    <source>
        <strain evidence="6">R3-111a-1</strain>
    </source>
</reference>
<dbReference type="GO" id="GO:0003712">
    <property type="term" value="F:transcription coregulator activity"/>
    <property type="evidence" value="ECO:0007669"/>
    <property type="project" value="InterPro"/>
</dbReference>
<comment type="subunit">
    <text evidence="4">Component of the Mediator complex.</text>
</comment>
<feature type="region of interest" description="Disordered" evidence="5">
    <location>
        <begin position="1"/>
        <end position="25"/>
    </location>
</feature>
<feature type="compositionally biased region" description="Low complexity" evidence="5">
    <location>
        <begin position="68"/>
        <end position="78"/>
    </location>
</feature>
<keyword evidence="4" id="KW-0805">Transcription regulation</keyword>
<comment type="subcellular location">
    <subcellularLocation>
        <location evidence="1 4">Nucleus</location>
    </subcellularLocation>
</comment>
<keyword evidence="3 4" id="KW-0539">Nucleus</keyword>
<dbReference type="RefSeq" id="XP_009226987.1">
    <property type="nucleotide sequence ID" value="XM_009228723.1"/>
</dbReference>
<reference evidence="8" key="1">
    <citation type="submission" date="2010-07" db="EMBL/GenBank/DDBJ databases">
        <title>The genome sequence of Gaeumannomyces graminis var. tritici strain R3-111a-1.</title>
        <authorList>
            <consortium name="The Broad Institute Genome Sequencing Platform"/>
            <person name="Ma L.-J."/>
            <person name="Dead R."/>
            <person name="Young S."/>
            <person name="Zeng Q."/>
            <person name="Koehrsen M."/>
            <person name="Alvarado L."/>
            <person name="Berlin A."/>
            <person name="Chapman S.B."/>
            <person name="Chen Z."/>
            <person name="Freedman E."/>
            <person name="Gellesch M."/>
            <person name="Goldberg J."/>
            <person name="Griggs A."/>
            <person name="Gujja S."/>
            <person name="Heilman E.R."/>
            <person name="Heiman D."/>
            <person name="Hepburn T."/>
            <person name="Howarth C."/>
            <person name="Jen D."/>
            <person name="Larson L."/>
            <person name="Mehta T."/>
            <person name="Neiman D."/>
            <person name="Pearson M."/>
            <person name="Roberts A."/>
            <person name="Saif S."/>
            <person name="Shea T."/>
            <person name="Shenoy N."/>
            <person name="Sisk P."/>
            <person name="Stolte C."/>
            <person name="Sykes S."/>
            <person name="Walk T."/>
            <person name="White J."/>
            <person name="Yandava C."/>
            <person name="Haas B."/>
            <person name="Nusbaum C."/>
            <person name="Birren B."/>
        </authorList>
    </citation>
    <scope>NUCLEOTIDE SEQUENCE [LARGE SCALE GENOMIC DNA]</scope>
    <source>
        <strain evidence="8">R3-111a-1</strain>
    </source>
</reference>
<dbReference type="EMBL" id="GL385400">
    <property type="protein sequence ID" value="EJT71590.1"/>
    <property type="molecule type" value="Genomic_DNA"/>
</dbReference>
<evidence type="ECO:0000313" key="7">
    <source>
        <dbReference type="EnsemblFungi" id="EJT71590"/>
    </source>
</evidence>
<dbReference type="GO" id="GO:0006357">
    <property type="term" value="P:regulation of transcription by RNA polymerase II"/>
    <property type="evidence" value="ECO:0007669"/>
    <property type="project" value="InterPro"/>
</dbReference>
<dbReference type="HOGENOM" id="CLU_094325_0_0_1"/>
<keyword evidence="4" id="KW-0804">Transcription</keyword>
<protein>
    <recommendedName>
        <fullName evidence="4">Mediator of RNA polymerase II transcription subunit 11</fullName>
    </recommendedName>
    <alternativeName>
        <fullName evidence="4">Mediator complex subunit 11</fullName>
    </alternativeName>
</protein>
<dbReference type="OrthoDB" id="5418434at2759"/>
<keyword evidence="8" id="KW-1185">Reference proteome</keyword>
<dbReference type="EnsemblFungi" id="EJT71590">
    <property type="protein sequence ID" value="EJT71590"/>
    <property type="gene ID" value="GGTG_10845"/>
</dbReference>
<dbReference type="Gene3D" id="1.10.287.3490">
    <property type="match status" value="1"/>
</dbReference>
<keyword evidence="4" id="KW-0010">Activator</keyword>
<proteinExistence type="inferred from homology"/>
<evidence type="ECO:0000256" key="4">
    <source>
        <dbReference type="RuleBase" id="RU364147"/>
    </source>
</evidence>
<evidence type="ECO:0000256" key="1">
    <source>
        <dbReference type="ARBA" id="ARBA00004123"/>
    </source>
</evidence>
<evidence type="ECO:0000313" key="8">
    <source>
        <dbReference type="Proteomes" id="UP000006039"/>
    </source>
</evidence>
<dbReference type="eggNOG" id="ENOG502S9BX">
    <property type="taxonomic scope" value="Eukaryota"/>
</dbReference>
<accession>J3PBH3</accession>
<reference evidence="7" key="5">
    <citation type="submission" date="2018-04" db="UniProtKB">
        <authorList>
            <consortium name="EnsemblFungi"/>
        </authorList>
    </citation>
    <scope>IDENTIFICATION</scope>
    <source>
        <strain evidence="7">R3-111a-1</strain>
    </source>
</reference>
<dbReference type="Proteomes" id="UP000006039">
    <property type="component" value="Unassembled WGS sequence"/>
</dbReference>
<gene>
    <name evidence="7" type="primary">20351303</name>
    <name evidence="4" type="synonym">MED11</name>
    <name evidence="6" type="ORF">GGTG_10845</name>
</gene>
<comment type="similarity">
    <text evidence="2 4">Belongs to the Mediator complex subunit 11 family.</text>
</comment>
<dbReference type="STRING" id="644352.J3PBH3"/>
<dbReference type="PANTHER" id="PTHR22890">
    <property type="entry name" value="MEDIATOR OF RNA POLYMERASE II TRANSCRIPTION SUBUNIT 11"/>
    <property type="match status" value="1"/>
</dbReference>
<dbReference type="GO" id="GO:0016592">
    <property type="term" value="C:mediator complex"/>
    <property type="evidence" value="ECO:0007669"/>
    <property type="project" value="InterPro"/>
</dbReference>
<dbReference type="GeneID" id="20351303"/>
<name>J3PBH3_GAET3</name>
<dbReference type="VEuPathDB" id="FungiDB:GGTG_10845"/>
<reference evidence="7" key="4">
    <citation type="journal article" date="2015" name="G3 (Bethesda)">
        <title>Genome sequences of three phytopathogenic species of the Magnaporthaceae family of fungi.</title>
        <authorList>
            <person name="Okagaki L.H."/>
            <person name="Nunes C.C."/>
            <person name="Sailsbery J."/>
            <person name="Clay B."/>
            <person name="Brown D."/>
            <person name="John T."/>
            <person name="Oh Y."/>
            <person name="Young N."/>
            <person name="Fitzgerald M."/>
            <person name="Haas B.J."/>
            <person name="Zeng Q."/>
            <person name="Young S."/>
            <person name="Adiconis X."/>
            <person name="Fan L."/>
            <person name="Levin J.Z."/>
            <person name="Mitchell T.K."/>
            <person name="Okubara P.A."/>
            <person name="Farman M.L."/>
            <person name="Kohn L.M."/>
            <person name="Birren B."/>
            <person name="Ma L.-J."/>
            <person name="Dean R.A."/>
        </authorList>
    </citation>
    <scope>NUCLEOTIDE SEQUENCE</scope>
    <source>
        <strain evidence="7">R3-111a-1</strain>
    </source>
</reference>
<sequence length="239" mass="24245">MDTPQGEPAGSNNAPVDVHQPFTKAERMQQLSEIDQDISSLLELTSKALGALVTSPTAAEANDSAPEPNSANGSADAPPSAPAAPPTQEQREQQSRAFEAASNDFFATLLSVHVRLKRQIWGLEEAGIITLKDSGAKGTGGSAAAAAAAASAKGGAVAPTNLAVPALEPNGVGAIGNLDVGWLNSRSSKVDRDMEAELWAHARGHLEARANAVAAAISGAAVEGVPVDAQGDVDMALAD</sequence>
<evidence type="ECO:0000256" key="2">
    <source>
        <dbReference type="ARBA" id="ARBA00008186"/>
    </source>
</evidence>
<feature type="region of interest" description="Disordered" evidence="5">
    <location>
        <begin position="55"/>
        <end position="97"/>
    </location>
</feature>